<evidence type="ECO:0000313" key="3">
    <source>
        <dbReference type="EMBL" id="MDR7093420.1"/>
    </source>
</evidence>
<gene>
    <name evidence="3" type="ORF">J2X09_001152</name>
</gene>
<dbReference type="CDD" id="cd14727">
    <property type="entry name" value="ChanN-like"/>
    <property type="match status" value="1"/>
</dbReference>
<dbReference type="EMBL" id="JAVDWE010000002">
    <property type="protein sequence ID" value="MDR7093420.1"/>
    <property type="molecule type" value="Genomic_DNA"/>
</dbReference>
<dbReference type="InterPro" id="IPR007314">
    <property type="entry name" value="Cofac_haem-bd_dom"/>
</dbReference>
<name>A0ABU1V7M2_9BURK</name>
<feature type="chain" id="PRO_5046274223" evidence="1">
    <location>
        <begin position="22"/>
        <end position="268"/>
    </location>
</feature>
<comment type="caution">
    <text evidence="3">The sequence shown here is derived from an EMBL/GenBank/DDBJ whole genome shotgun (WGS) entry which is preliminary data.</text>
</comment>
<sequence length="268" mass="28627">MTLRLSAVLALVALLAACAHRPPATVPALLDRVLPTPVLMLGEQHDAAEHQALQRDVVEALARRDQLAALVMEMIEQGRSTQGLPSDANEQRVREALAWTDQGGWPWSIYGPVVMAAVRSGVPVIGGNLPRAQMRNAMGDAVLDDSVSSSVLQRQRDAIRESHCNLLPESQIAPMTRIQLARDKTLAQTAVQAVIPGKTVVLVAGNGHVKRDLGVPLHLPAGVDHKVVMAQAGSAAEAAAPTADAVWTTPALAPRDHCAELKQQMQKR</sequence>
<protein>
    <submittedName>
        <fullName evidence="3">Iron-regulated protein</fullName>
    </submittedName>
</protein>
<evidence type="ECO:0000256" key="1">
    <source>
        <dbReference type="SAM" id="SignalP"/>
    </source>
</evidence>
<feature type="signal peptide" evidence="1">
    <location>
        <begin position="1"/>
        <end position="21"/>
    </location>
</feature>
<keyword evidence="4" id="KW-1185">Reference proteome</keyword>
<evidence type="ECO:0000313" key="4">
    <source>
        <dbReference type="Proteomes" id="UP001265550"/>
    </source>
</evidence>
<keyword evidence="1" id="KW-0732">Signal</keyword>
<proteinExistence type="predicted"/>
<dbReference type="InterPro" id="IPR016773">
    <property type="entry name" value="Fe3_uptake_reg_CjrA_prd"/>
</dbReference>
<reference evidence="3 4" key="1">
    <citation type="submission" date="2023-07" db="EMBL/GenBank/DDBJ databases">
        <title>Sorghum-associated microbial communities from plants grown in Nebraska, USA.</title>
        <authorList>
            <person name="Schachtman D."/>
        </authorList>
    </citation>
    <scope>NUCLEOTIDE SEQUENCE [LARGE SCALE GENOMIC DNA]</scope>
    <source>
        <strain evidence="3 4">BE240</strain>
    </source>
</reference>
<dbReference type="PIRSF" id="PIRSF020419">
    <property type="entry name" value="Fe_uptake_reg_CjrA_prd"/>
    <property type="match status" value="1"/>
</dbReference>
<dbReference type="PROSITE" id="PS51257">
    <property type="entry name" value="PROKAR_LIPOPROTEIN"/>
    <property type="match status" value="1"/>
</dbReference>
<dbReference type="Gene3D" id="1.10.8.760">
    <property type="entry name" value="Haem-binding uptake, Tiki superfamily, ChaN, domain 2"/>
    <property type="match status" value="1"/>
</dbReference>
<evidence type="ECO:0000259" key="2">
    <source>
        <dbReference type="Pfam" id="PF04187"/>
    </source>
</evidence>
<dbReference type="Gene3D" id="3.40.50.11550">
    <property type="match status" value="1"/>
</dbReference>
<organism evidence="3 4">
    <name type="scientific">Hydrogenophaga laconesensis</name>
    <dbReference type="NCBI Taxonomy" id="1805971"/>
    <lineage>
        <taxon>Bacteria</taxon>
        <taxon>Pseudomonadati</taxon>
        <taxon>Pseudomonadota</taxon>
        <taxon>Betaproteobacteria</taxon>
        <taxon>Burkholderiales</taxon>
        <taxon>Comamonadaceae</taxon>
        <taxon>Hydrogenophaga</taxon>
    </lineage>
</organism>
<feature type="domain" description="Haem-binding uptake Tiki superfamily ChaN" evidence="2">
    <location>
        <begin position="30"/>
        <end position="219"/>
    </location>
</feature>
<dbReference type="Proteomes" id="UP001265550">
    <property type="component" value="Unassembled WGS sequence"/>
</dbReference>
<dbReference type="Pfam" id="PF04187">
    <property type="entry name" value="Cofac_haem_bdg"/>
    <property type="match status" value="1"/>
</dbReference>
<accession>A0ABU1V7M2</accession>
<dbReference type="SUPFAM" id="SSF159501">
    <property type="entry name" value="EreA/ChaN-like"/>
    <property type="match status" value="1"/>
</dbReference>
<dbReference type="RefSeq" id="WP_204732716.1">
    <property type="nucleotide sequence ID" value="NZ_JAVDWE010000002.1"/>
</dbReference>